<protein>
    <submittedName>
        <fullName evidence="2">Uncharacterized protein</fullName>
    </submittedName>
</protein>
<dbReference type="AlphaFoldDB" id="A0A8A1LQ27"/>
<evidence type="ECO:0000256" key="1">
    <source>
        <dbReference type="SAM" id="Phobius"/>
    </source>
</evidence>
<name>A0A8A1LQ27_AJEC8</name>
<evidence type="ECO:0000313" key="2">
    <source>
        <dbReference type="EMBL" id="QSS56378.1"/>
    </source>
</evidence>
<reference evidence="2" key="1">
    <citation type="submission" date="2021-01" db="EMBL/GenBank/DDBJ databases">
        <title>Chromosome-level genome assembly of a human fungal pathogen reveals clustering of transcriptionally co-regulated genes.</title>
        <authorList>
            <person name="Voorhies M."/>
            <person name="Cohen S."/>
            <person name="Shea T.P."/>
            <person name="Petrus S."/>
            <person name="Munoz J.F."/>
            <person name="Poplawski S."/>
            <person name="Goldman W.E."/>
            <person name="Michael T."/>
            <person name="Cuomo C.A."/>
            <person name="Sil A."/>
            <person name="Beyhan S."/>
        </authorList>
    </citation>
    <scope>NUCLEOTIDE SEQUENCE</scope>
    <source>
        <strain evidence="2">H88</strain>
    </source>
</reference>
<sequence>MTFRFEGQIRTWIHAQKYHQLNSLLHYPVPIHILILCLLLQLLLLSLTLRHDPGLSGVLLRFQPSFCNFVVPTKFLLLNEKAEYTT</sequence>
<accession>A0A8A1LQ27</accession>
<evidence type="ECO:0000313" key="3">
    <source>
        <dbReference type="Proteomes" id="UP000663419"/>
    </source>
</evidence>
<organism evidence="2 3">
    <name type="scientific">Ajellomyces capsulatus (strain H88)</name>
    <name type="common">Darling's disease fungus</name>
    <name type="synonym">Histoplasma capsulatum</name>
    <dbReference type="NCBI Taxonomy" id="544711"/>
    <lineage>
        <taxon>Eukaryota</taxon>
        <taxon>Fungi</taxon>
        <taxon>Dikarya</taxon>
        <taxon>Ascomycota</taxon>
        <taxon>Pezizomycotina</taxon>
        <taxon>Eurotiomycetes</taxon>
        <taxon>Eurotiomycetidae</taxon>
        <taxon>Onygenales</taxon>
        <taxon>Ajellomycetaceae</taxon>
        <taxon>Histoplasma</taxon>
    </lineage>
</organism>
<keyword evidence="1" id="KW-0812">Transmembrane</keyword>
<gene>
    <name evidence="2" type="ORF">I7I53_04570</name>
</gene>
<dbReference type="VEuPathDB" id="FungiDB:I7I53_04570"/>
<dbReference type="EMBL" id="CP069106">
    <property type="protein sequence ID" value="QSS56378.1"/>
    <property type="molecule type" value="Genomic_DNA"/>
</dbReference>
<proteinExistence type="predicted"/>
<keyword evidence="1" id="KW-0472">Membrane</keyword>
<keyword evidence="1" id="KW-1133">Transmembrane helix</keyword>
<dbReference type="Proteomes" id="UP000663419">
    <property type="component" value="Chromosome 5"/>
</dbReference>
<feature type="transmembrane region" description="Helical" evidence="1">
    <location>
        <begin position="29"/>
        <end position="49"/>
    </location>
</feature>